<dbReference type="AlphaFoldDB" id="A0A7I8C2R7"/>
<reference evidence="1 2" key="1">
    <citation type="journal article" date="2020" name="Genes (Basel)">
        <title>Genomic Comparison of Insect Gut Symbionts from Divergent Burkholderia Subclades.</title>
        <authorList>
            <person name="Takeshita K."/>
            <person name="Kikuchi Y."/>
        </authorList>
    </citation>
    <scope>NUCLEOTIDE SEQUENCE [LARGE SCALE GENOMIC DNA]</scope>
    <source>
        <strain evidence="1 2">PGU16</strain>
        <plasmid evidence="1 2">PPGU16_p2</plasmid>
    </source>
</reference>
<evidence type="ECO:0000313" key="1">
    <source>
        <dbReference type="EMBL" id="BCF94811.1"/>
    </source>
</evidence>
<dbReference type="KEGG" id="plad:PPGU16_78780"/>
<evidence type="ECO:0000313" key="2">
    <source>
        <dbReference type="Proteomes" id="UP000510888"/>
    </source>
</evidence>
<geneLocation type="plasmid" evidence="1 2">
    <name>PPGU16_p2</name>
</geneLocation>
<accession>A0A7I8C2R7</accession>
<dbReference type="EMBL" id="AP023177">
    <property type="protein sequence ID" value="BCF94811.1"/>
    <property type="molecule type" value="Genomic_DNA"/>
</dbReference>
<keyword evidence="1" id="KW-0614">Plasmid</keyword>
<protein>
    <submittedName>
        <fullName evidence="1">Uncharacterized protein</fullName>
    </submittedName>
</protein>
<sequence length="75" mass="8372">MQAFFHPGAGGWHFSMRIRFRPMTTATQLTAQAITRPGQPLAWAWEAARSAVEWASAWVSGSECQVPGVRANWVR</sequence>
<dbReference type="Proteomes" id="UP000510888">
    <property type="component" value="Plasmid PPGU16_p2"/>
</dbReference>
<keyword evidence="2" id="KW-1185">Reference proteome</keyword>
<name>A0A7I8C2R7_9BURK</name>
<organism evidence="1 2">
    <name type="scientific">Paraburkholderia largidicola</name>
    <dbReference type="NCBI Taxonomy" id="3014751"/>
    <lineage>
        <taxon>Bacteria</taxon>
        <taxon>Pseudomonadati</taxon>
        <taxon>Pseudomonadota</taxon>
        <taxon>Betaproteobacteria</taxon>
        <taxon>Burkholderiales</taxon>
        <taxon>Burkholderiaceae</taxon>
        <taxon>Paraburkholderia</taxon>
    </lineage>
</organism>
<proteinExistence type="predicted"/>
<gene>
    <name evidence="1" type="ORF">PPGU16_78780</name>
</gene>